<keyword evidence="2" id="KW-1185">Reference proteome</keyword>
<reference evidence="1 2" key="1">
    <citation type="journal article" date="2009" name="Stand. Genomic Sci.">
        <title>Complete genome sequence of Dyadobacter fermentans type strain (NS114).</title>
        <authorList>
            <person name="Lang E."/>
            <person name="Lapidus A."/>
            <person name="Chertkov O."/>
            <person name="Brettin T."/>
            <person name="Detter J.C."/>
            <person name="Han C."/>
            <person name="Copeland A."/>
            <person name="Glavina Del Rio T."/>
            <person name="Nolan M."/>
            <person name="Chen F."/>
            <person name="Lucas S."/>
            <person name="Tice H."/>
            <person name="Cheng J.F."/>
            <person name="Land M."/>
            <person name="Hauser L."/>
            <person name="Chang Y.J."/>
            <person name="Jeffries C.D."/>
            <person name="Kopitz M."/>
            <person name="Bruce D."/>
            <person name="Goodwin L."/>
            <person name="Pitluck S."/>
            <person name="Ovchinnikova G."/>
            <person name="Pati A."/>
            <person name="Ivanova N."/>
            <person name="Mavrommatis K."/>
            <person name="Chen A."/>
            <person name="Palaniappan K."/>
            <person name="Chain P."/>
            <person name="Bristow J."/>
            <person name="Eisen J.A."/>
            <person name="Markowitz V."/>
            <person name="Hugenholtz P."/>
            <person name="Goker M."/>
            <person name="Rohde M."/>
            <person name="Kyrpides N.C."/>
            <person name="Klenk H.P."/>
        </authorList>
    </citation>
    <scope>NUCLEOTIDE SEQUENCE [LARGE SCALE GENOMIC DNA]</scope>
    <source>
        <strain evidence="2">ATCC 700827 / DSM 18053 / CIP 107007 / KCTC 52180 / NS114</strain>
    </source>
</reference>
<dbReference type="Proteomes" id="UP000002011">
    <property type="component" value="Chromosome"/>
</dbReference>
<dbReference type="EMBL" id="CP001619">
    <property type="protein sequence ID" value="ACT96486.1"/>
    <property type="molecule type" value="Genomic_DNA"/>
</dbReference>
<dbReference type="AlphaFoldDB" id="C6VTC2"/>
<dbReference type="HOGENOM" id="CLU_2915065_0_0_10"/>
<organism evidence="1 2">
    <name type="scientific">Dyadobacter fermentans (strain ATCC 700827 / DSM 18053 / CIP 107007 / KCTC 52180 / NS114)</name>
    <dbReference type="NCBI Taxonomy" id="471854"/>
    <lineage>
        <taxon>Bacteria</taxon>
        <taxon>Pseudomonadati</taxon>
        <taxon>Bacteroidota</taxon>
        <taxon>Cytophagia</taxon>
        <taxon>Cytophagales</taxon>
        <taxon>Spirosomataceae</taxon>
        <taxon>Dyadobacter</taxon>
    </lineage>
</organism>
<protein>
    <submittedName>
        <fullName evidence="1">Uncharacterized protein</fullName>
    </submittedName>
</protein>
<evidence type="ECO:0000313" key="2">
    <source>
        <dbReference type="Proteomes" id="UP000002011"/>
    </source>
</evidence>
<accession>C6VTC2</accession>
<sequence length="66" mass="7723">MVNIFVDVSKKYGTLDSFISPNPYYNPKFHTRYTVSKMFKNSEQTTGCCFTDIGKKTRWDFELAPK</sequence>
<name>C6VTC2_DYAFD</name>
<dbReference type="KEGG" id="dfe:Dfer_5293"/>
<proteinExistence type="predicted"/>
<evidence type="ECO:0000313" key="1">
    <source>
        <dbReference type="EMBL" id="ACT96486.1"/>
    </source>
</evidence>
<gene>
    <name evidence="1" type="ordered locus">Dfer_5293</name>
</gene>